<dbReference type="STRING" id="1114972.FD35_GL000955"/>
<name>A0A0R1R9R9_9LACO</name>
<sequence>MERLFGLKKAGTTVSTEIGAGLTTFFAMSYILFVNPQILGQTGMPVQAVFLATIIASVAGTLVMGLVANVPYALAPGMGLNAFFTYTVVMSLGFKWQAALALVFFCGIINILITVTKIRKMLISAIPMNLQLAISGGIGAFIAYAGLKNAGFLKFTSDAGNILSINNKAFSGTQETFHHGIETVVTGGGIVPALQNFNNASIVLALIGLIITVLLKVRKVPGALLIGIFATTIIGIPMGVTNLHLSSAFTFGASVKQLGTTFLAAFSSQGMGSLFSDSHRIILVLMTILSFSLSDIFDSLGTFIGTGRQTGIFSGEEELRLEAEPGFKSKLDKALFADSIATGVGSLFGTSNITTYVESSAGIGAGGRTGLTSVVIAILFLASSVLSPLLSIIPTAAIAPSLILVGIMMMSSFNKIPWGDLEEAIPAFMTSLMMAFAYNITYGIAAGFIFYCLIKTVMGKAKTVHPLIWIVSVLFVINFAVLAFI</sequence>
<feature type="transmembrane region" description="Helical" evidence="9">
    <location>
        <begin position="466"/>
        <end position="484"/>
    </location>
</feature>
<keyword evidence="6 8" id="KW-1133">Transmembrane helix</keyword>
<evidence type="ECO:0000313" key="11">
    <source>
        <dbReference type="Proteomes" id="UP000051999"/>
    </source>
</evidence>
<keyword evidence="5 8" id="KW-0812">Transmembrane</keyword>
<evidence type="ECO:0000256" key="1">
    <source>
        <dbReference type="ARBA" id="ARBA00004651"/>
    </source>
</evidence>
<dbReference type="RefSeq" id="WP_017261068.1">
    <property type="nucleotide sequence ID" value="NZ_AUAW01000016.1"/>
</dbReference>
<feature type="transmembrane region" description="Helical" evidence="9">
    <location>
        <begin position="222"/>
        <end position="240"/>
    </location>
</feature>
<comment type="caution">
    <text evidence="10">The sequence shown here is derived from an EMBL/GenBank/DDBJ whole genome shotgun (WGS) entry which is preliminary data.</text>
</comment>
<protein>
    <submittedName>
        <fullName evidence="10">Xanthine uracil vitamin C permease</fullName>
    </submittedName>
</protein>
<dbReference type="PATRIC" id="fig|1114972.6.peg.966"/>
<feature type="transmembrane region" description="Helical" evidence="9">
    <location>
        <begin position="128"/>
        <end position="147"/>
    </location>
</feature>
<keyword evidence="3 8" id="KW-0813">Transport</keyword>
<comment type="subcellular location">
    <subcellularLocation>
        <location evidence="1 8">Cell membrane</location>
        <topology evidence="1 8">Multi-pass membrane protein</topology>
    </subcellularLocation>
</comment>
<organism evidence="10 11">
    <name type="scientific">Furfurilactobacillus rossiae DSM 15814</name>
    <dbReference type="NCBI Taxonomy" id="1114972"/>
    <lineage>
        <taxon>Bacteria</taxon>
        <taxon>Bacillati</taxon>
        <taxon>Bacillota</taxon>
        <taxon>Bacilli</taxon>
        <taxon>Lactobacillales</taxon>
        <taxon>Lactobacillaceae</taxon>
        <taxon>Furfurilactobacillus</taxon>
    </lineage>
</organism>
<dbReference type="Proteomes" id="UP000051999">
    <property type="component" value="Unassembled WGS sequence"/>
</dbReference>
<dbReference type="eggNOG" id="COG2252">
    <property type="taxonomic scope" value="Bacteria"/>
</dbReference>
<dbReference type="OrthoDB" id="9808458at2"/>
<feature type="transmembrane region" description="Helical" evidence="9">
    <location>
        <begin position="389"/>
        <end position="413"/>
    </location>
</feature>
<evidence type="ECO:0000256" key="6">
    <source>
        <dbReference type="ARBA" id="ARBA00022989"/>
    </source>
</evidence>
<dbReference type="Pfam" id="PF00860">
    <property type="entry name" value="Xan_ur_permease"/>
    <property type="match status" value="2"/>
</dbReference>
<evidence type="ECO:0000256" key="4">
    <source>
        <dbReference type="ARBA" id="ARBA00022475"/>
    </source>
</evidence>
<feature type="transmembrane region" description="Helical" evidence="9">
    <location>
        <begin position="197"/>
        <end position="215"/>
    </location>
</feature>
<keyword evidence="11" id="KW-1185">Reference proteome</keyword>
<evidence type="ECO:0000313" key="10">
    <source>
        <dbReference type="EMBL" id="KRL53703.1"/>
    </source>
</evidence>
<dbReference type="EMBL" id="AZFF01000016">
    <property type="protein sequence ID" value="KRL53703.1"/>
    <property type="molecule type" value="Genomic_DNA"/>
</dbReference>
<keyword evidence="4 8" id="KW-1003">Cell membrane</keyword>
<evidence type="ECO:0000256" key="2">
    <source>
        <dbReference type="ARBA" id="ARBA00005697"/>
    </source>
</evidence>
<reference evidence="10 11" key="1">
    <citation type="journal article" date="2015" name="Genome Announc.">
        <title>Expanding the biotechnology potential of lactobacilli through comparative genomics of 213 strains and associated genera.</title>
        <authorList>
            <person name="Sun Z."/>
            <person name="Harris H.M."/>
            <person name="McCann A."/>
            <person name="Guo C."/>
            <person name="Argimon S."/>
            <person name="Zhang W."/>
            <person name="Yang X."/>
            <person name="Jeffery I.B."/>
            <person name="Cooney J.C."/>
            <person name="Kagawa T.F."/>
            <person name="Liu W."/>
            <person name="Song Y."/>
            <person name="Salvetti E."/>
            <person name="Wrobel A."/>
            <person name="Rasinkangas P."/>
            <person name="Parkhill J."/>
            <person name="Rea M.C."/>
            <person name="O'Sullivan O."/>
            <person name="Ritari J."/>
            <person name="Douillard F.P."/>
            <person name="Paul Ross R."/>
            <person name="Yang R."/>
            <person name="Briner A.E."/>
            <person name="Felis G.E."/>
            <person name="de Vos W.M."/>
            <person name="Barrangou R."/>
            <person name="Klaenhammer T.R."/>
            <person name="Caufield P.W."/>
            <person name="Cui Y."/>
            <person name="Zhang H."/>
            <person name="O'Toole P.W."/>
        </authorList>
    </citation>
    <scope>NUCLEOTIDE SEQUENCE [LARGE SCALE GENOMIC DNA]</scope>
    <source>
        <strain evidence="10 11">DSM 15814</strain>
    </source>
</reference>
<feature type="transmembrane region" description="Helical" evidence="9">
    <location>
        <begin position="18"/>
        <end position="36"/>
    </location>
</feature>
<feature type="transmembrane region" description="Helical" evidence="9">
    <location>
        <begin position="278"/>
        <end position="297"/>
    </location>
</feature>
<evidence type="ECO:0000256" key="3">
    <source>
        <dbReference type="ARBA" id="ARBA00022448"/>
    </source>
</evidence>
<dbReference type="PANTHER" id="PTHR43337">
    <property type="entry name" value="XANTHINE/URACIL PERMEASE C887.17-RELATED"/>
    <property type="match status" value="1"/>
</dbReference>
<feature type="transmembrane region" description="Helical" evidence="9">
    <location>
        <begin position="94"/>
        <end position="116"/>
    </location>
</feature>
<dbReference type="PANTHER" id="PTHR43337:SF1">
    <property type="entry name" value="XANTHINE_URACIL PERMEASE C887.17-RELATED"/>
    <property type="match status" value="1"/>
</dbReference>
<proteinExistence type="inferred from homology"/>
<dbReference type="PIRSF" id="PIRSF005353">
    <property type="entry name" value="PbuG"/>
    <property type="match status" value="1"/>
</dbReference>
<evidence type="ECO:0000256" key="8">
    <source>
        <dbReference type="PIRNR" id="PIRNR005353"/>
    </source>
</evidence>
<dbReference type="InterPro" id="IPR045018">
    <property type="entry name" value="Azg-like"/>
</dbReference>
<accession>A0A0R1R9R9</accession>
<dbReference type="GO" id="GO:0005345">
    <property type="term" value="F:purine nucleobase transmembrane transporter activity"/>
    <property type="evidence" value="ECO:0007669"/>
    <property type="project" value="TreeGrafter"/>
</dbReference>
<feature type="transmembrane region" description="Helical" evidence="9">
    <location>
        <begin position="48"/>
        <end position="74"/>
    </location>
</feature>
<evidence type="ECO:0000256" key="9">
    <source>
        <dbReference type="SAM" id="Phobius"/>
    </source>
</evidence>
<evidence type="ECO:0000256" key="7">
    <source>
        <dbReference type="ARBA" id="ARBA00023136"/>
    </source>
</evidence>
<feature type="transmembrane region" description="Helical" evidence="9">
    <location>
        <begin position="433"/>
        <end position="454"/>
    </location>
</feature>
<dbReference type="InterPro" id="IPR026033">
    <property type="entry name" value="Azg-like_bact_archaea"/>
</dbReference>
<feature type="transmembrane region" description="Helical" evidence="9">
    <location>
        <begin position="361"/>
        <end position="382"/>
    </location>
</feature>
<dbReference type="GO" id="GO:0005886">
    <property type="term" value="C:plasma membrane"/>
    <property type="evidence" value="ECO:0007669"/>
    <property type="project" value="UniProtKB-SubCell"/>
</dbReference>
<dbReference type="InterPro" id="IPR006043">
    <property type="entry name" value="NCS2"/>
</dbReference>
<dbReference type="AlphaFoldDB" id="A0A0R1R9R9"/>
<comment type="similarity">
    <text evidence="2 8">Belongs to the nucleobase:cation symporter-2 (NCS2) (TC 2.A.40) family. Azg-like subfamily.</text>
</comment>
<evidence type="ECO:0000256" key="5">
    <source>
        <dbReference type="ARBA" id="ARBA00022692"/>
    </source>
</evidence>
<gene>
    <name evidence="10" type="ORF">FD35_GL000955</name>
</gene>
<keyword evidence="7 8" id="KW-0472">Membrane</keyword>